<dbReference type="EMBL" id="LAZR01013196">
    <property type="protein sequence ID" value="KKM23112.1"/>
    <property type="molecule type" value="Genomic_DNA"/>
</dbReference>
<proteinExistence type="predicted"/>
<organism evidence="1">
    <name type="scientific">marine sediment metagenome</name>
    <dbReference type="NCBI Taxonomy" id="412755"/>
    <lineage>
        <taxon>unclassified sequences</taxon>
        <taxon>metagenomes</taxon>
        <taxon>ecological metagenomes</taxon>
    </lineage>
</organism>
<evidence type="ECO:0000313" key="1">
    <source>
        <dbReference type="EMBL" id="KKM23112.1"/>
    </source>
</evidence>
<comment type="caution">
    <text evidence="1">The sequence shown here is derived from an EMBL/GenBank/DDBJ whole genome shotgun (WGS) entry which is preliminary data.</text>
</comment>
<dbReference type="AlphaFoldDB" id="A0A0F9I6H2"/>
<protein>
    <recommendedName>
        <fullName evidence="2">Nucleotide-diphospho-sugar transferase domain-containing protein</fullName>
    </recommendedName>
</protein>
<evidence type="ECO:0008006" key="2">
    <source>
        <dbReference type="Google" id="ProtNLM"/>
    </source>
</evidence>
<accession>A0A0F9I6H2</accession>
<reference evidence="1" key="1">
    <citation type="journal article" date="2015" name="Nature">
        <title>Complex archaea that bridge the gap between prokaryotes and eukaryotes.</title>
        <authorList>
            <person name="Spang A."/>
            <person name="Saw J.H."/>
            <person name="Jorgensen S.L."/>
            <person name="Zaremba-Niedzwiedzka K."/>
            <person name="Martijn J."/>
            <person name="Lind A.E."/>
            <person name="van Eijk R."/>
            <person name="Schleper C."/>
            <person name="Guy L."/>
            <person name="Ettema T.J."/>
        </authorList>
    </citation>
    <scope>NUCLEOTIDE SEQUENCE</scope>
</reference>
<dbReference type="InterPro" id="IPR029044">
    <property type="entry name" value="Nucleotide-diphossugar_trans"/>
</dbReference>
<name>A0A0F9I6H2_9ZZZZ</name>
<gene>
    <name evidence="1" type="ORF">LCGC14_1618490</name>
</gene>
<dbReference type="SUPFAM" id="SSF53448">
    <property type="entry name" value="Nucleotide-diphospho-sugar transferases"/>
    <property type="match status" value="1"/>
</dbReference>
<sequence length="291" mass="33635">MKNLIYQFWDGKLTDACKAGVENLKIYAERIGAEHVFEHNPRFITNLGYYSPHYGAFKPAYTEKYHEYDNIMFADTDIFALDGITDNVFEEFQKFSADIGICTEPLQPILRSRTDSNIANAAYEKIWAAAIKNKWNVDLPKNKEGLLKVYNSGIVLYSNNGLKTVRDKFKSFLEYIDLVKKSKLSIFYQGDQNYLHAMLFVCGVDYIELDNEWNRYITYAGITKPKTKICDPRTENTKFVHIQMRGADHYNAEQLWRITNLPVEQWGLDRVGNPFVRGDCLTGGDINKNDL</sequence>